<gene>
    <name evidence="11" type="ORF">ACEWY4_004862</name>
</gene>
<evidence type="ECO:0000256" key="4">
    <source>
        <dbReference type="ARBA" id="ARBA00022692"/>
    </source>
</evidence>
<comment type="caution">
    <text evidence="11">The sequence shown here is derived from an EMBL/GenBank/DDBJ whole genome shotgun (WGS) entry which is preliminary data.</text>
</comment>
<dbReference type="GO" id="GO:0016020">
    <property type="term" value="C:membrane"/>
    <property type="evidence" value="ECO:0007669"/>
    <property type="project" value="UniProtKB-SubCell"/>
</dbReference>
<name>A0ABD1KMS7_9TELE</name>
<dbReference type="InterPro" id="IPR002076">
    <property type="entry name" value="ELO_fam"/>
</dbReference>
<dbReference type="GO" id="GO:0006633">
    <property type="term" value="P:fatty acid biosynthetic process"/>
    <property type="evidence" value="ECO:0007669"/>
    <property type="project" value="UniProtKB-KW"/>
</dbReference>
<evidence type="ECO:0000256" key="9">
    <source>
        <dbReference type="ARBA" id="ARBA00023160"/>
    </source>
</evidence>
<dbReference type="Pfam" id="PF01151">
    <property type="entry name" value="ELO"/>
    <property type="match status" value="2"/>
</dbReference>
<keyword evidence="5 10" id="KW-0276">Fatty acid metabolism</keyword>
<proteinExistence type="inferred from homology"/>
<comment type="catalytic activity">
    <reaction evidence="10">
        <text>a very-long-chain acyl-CoA + malonyl-CoA + H(+) = a very-long-chain 3-oxoacyl-CoA + CO2 + CoA</text>
        <dbReference type="Rhea" id="RHEA:32727"/>
        <dbReference type="ChEBI" id="CHEBI:15378"/>
        <dbReference type="ChEBI" id="CHEBI:16526"/>
        <dbReference type="ChEBI" id="CHEBI:57287"/>
        <dbReference type="ChEBI" id="CHEBI:57384"/>
        <dbReference type="ChEBI" id="CHEBI:90725"/>
        <dbReference type="ChEBI" id="CHEBI:90736"/>
        <dbReference type="EC" id="2.3.1.199"/>
    </reaction>
</comment>
<evidence type="ECO:0000256" key="10">
    <source>
        <dbReference type="RuleBase" id="RU361115"/>
    </source>
</evidence>
<keyword evidence="7 10" id="KW-0443">Lipid metabolism</keyword>
<dbReference type="GO" id="GO:0009922">
    <property type="term" value="F:fatty acid elongase activity"/>
    <property type="evidence" value="ECO:0007669"/>
    <property type="project" value="UniProtKB-EC"/>
</dbReference>
<evidence type="ECO:0000256" key="5">
    <source>
        <dbReference type="ARBA" id="ARBA00022832"/>
    </source>
</evidence>
<organism evidence="11 12">
    <name type="scientific">Coilia grayii</name>
    <name type="common">Gray's grenadier anchovy</name>
    <dbReference type="NCBI Taxonomy" id="363190"/>
    <lineage>
        <taxon>Eukaryota</taxon>
        <taxon>Metazoa</taxon>
        <taxon>Chordata</taxon>
        <taxon>Craniata</taxon>
        <taxon>Vertebrata</taxon>
        <taxon>Euteleostomi</taxon>
        <taxon>Actinopterygii</taxon>
        <taxon>Neopterygii</taxon>
        <taxon>Teleostei</taxon>
        <taxon>Clupei</taxon>
        <taxon>Clupeiformes</taxon>
        <taxon>Clupeoidei</taxon>
        <taxon>Engraulidae</taxon>
        <taxon>Coilinae</taxon>
        <taxon>Coilia</taxon>
    </lineage>
</organism>
<evidence type="ECO:0000256" key="2">
    <source>
        <dbReference type="ARBA" id="ARBA00022516"/>
    </source>
</evidence>
<dbReference type="EC" id="2.3.1.199" evidence="10"/>
<feature type="transmembrane region" description="Helical" evidence="10">
    <location>
        <begin position="130"/>
        <end position="151"/>
    </location>
</feature>
<evidence type="ECO:0000256" key="7">
    <source>
        <dbReference type="ARBA" id="ARBA00023098"/>
    </source>
</evidence>
<feature type="transmembrane region" description="Helical" evidence="10">
    <location>
        <begin position="99"/>
        <end position="118"/>
    </location>
</feature>
<dbReference type="PANTHER" id="PTHR11157">
    <property type="entry name" value="FATTY ACID ACYL TRANSFERASE-RELATED"/>
    <property type="match status" value="1"/>
</dbReference>
<dbReference type="Proteomes" id="UP001591681">
    <property type="component" value="Unassembled WGS sequence"/>
</dbReference>
<comment type="subcellular location">
    <subcellularLocation>
        <location evidence="1">Membrane</location>
        <topology evidence="1">Multi-pass membrane protein</topology>
    </subcellularLocation>
</comment>
<feature type="transmembrane region" description="Helical" evidence="10">
    <location>
        <begin position="163"/>
        <end position="182"/>
    </location>
</feature>
<keyword evidence="6 10" id="KW-1133">Transmembrane helix</keyword>
<reference evidence="11 12" key="1">
    <citation type="submission" date="2024-09" db="EMBL/GenBank/DDBJ databases">
        <title>A chromosome-level genome assembly of Gray's grenadier anchovy, Coilia grayii.</title>
        <authorList>
            <person name="Fu Z."/>
        </authorList>
    </citation>
    <scope>NUCLEOTIDE SEQUENCE [LARGE SCALE GENOMIC DNA]</scope>
    <source>
        <strain evidence="11">G4</strain>
        <tissue evidence="11">Muscle</tissue>
    </source>
</reference>
<dbReference type="PANTHER" id="PTHR11157:SF69">
    <property type="entry name" value="ELONGATION OF VERY LONG CHAIN FATTY ACIDS PROTEIN 7"/>
    <property type="match status" value="1"/>
</dbReference>
<keyword evidence="2 10" id="KW-0444">Lipid biosynthesis</keyword>
<feature type="transmembrane region" description="Helical" evidence="10">
    <location>
        <begin position="60"/>
        <end position="79"/>
    </location>
</feature>
<evidence type="ECO:0000313" key="12">
    <source>
        <dbReference type="Proteomes" id="UP001591681"/>
    </source>
</evidence>
<dbReference type="EMBL" id="JBHFQA010000004">
    <property type="protein sequence ID" value="KAL2100468.1"/>
    <property type="molecule type" value="Genomic_DNA"/>
</dbReference>
<keyword evidence="12" id="KW-1185">Reference proteome</keyword>
<evidence type="ECO:0000256" key="6">
    <source>
        <dbReference type="ARBA" id="ARBA00022989"/>
    </source>
</evidence>
<evidence type="ECO:0000313" key="11">
    <source>
        <dbReference type="EMBL" id="KAL2100468.1"/>
    </source>
</evidence>
<keyword evidence="4 10" id="KW-0812">Transmembrane</keyword>
<keyword evidence="3 10" id="KW-0808">Transferase</keyword>
<protein>
    <recommendedName>
        <fullName evidence="10">Elongation of very long chain fatty acids protein</fullName>
        <ecNumber evidence="10">2.3.1.199</ecNumber>
    </recommendedName>
    <alternativeName>
        <fullName evidence="10">Very-long-chain 3-oxoacyl-CoA synthase</fullName>
    </alternativeName>
</protein>
<comment type="similarity">
    <text evidence="10">Belongs to the ELO family.</text>
</comment>
<evidence type="ECO:0000256" key="3">
    <source>
        <dbReference type="ARBA" id="ARBA00022679"/>
    </source>
</evidence>
<evidence type="ECO:0000256" key="1">
    <source>
        <dbReference type="ARBA" id="ARBA00004141"/>
    </source>
</evidence>
<keyword evidence="9 10" id="KW-0275">Fatty acid biosynthesis</keyword>
<feature type="transmembrane region" description="Helical" evidence="10">
    <location>
        <begin position="31"/>
        <end position="48"/>
    </location>
</feature>
<sequence>MDLHSILQLYDDWLKQGDPRVQDWLLMSSPFPQTLIIMVYIYFVKFLGPRLMETRKPFELKTVMIIYNVNICAFCLYMFHENQNAACLSPGGMSTFQALMNSGVHVIMYSYYALAAMGPAYRTYLWWKKYLTIIQLTQFAVVMMHLSQIFLIWDCHYQCPWTLYILCVLEIIFVFLFLDFYYRAYIKRRKQPKRAVV</sequence>
<evidence type="ECO:0000256" key="8">
    <source>
        <dbReference type="ARBA" id="ARBA00023136"/>
    </source>
</evidence>
<accession>A0ABD1KMS7</accession>
<keyword evidence="8 10" id="KW-0472">Membrane</keyword>
<dbReference type="AlphaFoldDB" id="A0ABD1KMS7"/>